<dbReference type="Proteomes" id="UP000266841">
    <property type="component" value="Unassembled WGS sequence"/>
</dbReference>
<dbReference type="PROSITE" id="PS50865">
    <property type="entry name" value="ZF_MYND_2"/>
    <property type="match status" value="1"/>
</dbReference>
<gene>
    <name evidence="7" type="ORF">THAOC_13819</name>
</gene>
<dbReference type="SUPFAM" id="SSF81901">
    <property type="entry name" value="HCP-like"/>
    <property type="match status" value="1"/>
</dbReference>
<evidence type="ECO:0000256" key="4">
    <source>
        <dbReference type="ARBA" id="ARBA00038101"/>
    </source>
</evidence>
<dbReference type="PROSITE" id="PS01360">
    <property type="entry name" value="ZF_MYND_1"/>
    <property type="match status" value="1"/>
</dbReference>
<evidence type="ECO:0000259" key="6">
    <source>
        <dbReference type="PROSITE" id="PS50865"/>
    </source>
</evidence>
<dbReference type="InterPro" id="IPR050767">
    <property type="entry name" value="Sel1_AlgK"/>
</dbReference>
<name>K0SJ18_THAOC</name>
<dbReference type="Pfam" id="PF01753">
    <property type="entry name" value="zf-MYND"/>
    <property type="match status" value="1"/>
</dbReference>
<dbReference type="PANTHER" id="PTHR11102:SF147">
    <property type="entry name" value="SEL1L ADAPTOR SUBUNIT OF ERAD E3 UBIQUITIN LIGASE"/>
    <property type="match status" value="1"/>
</dbReference>
<dbReference type="Gene3D" id="1.25.40.10">
    <property type="entry name" value="Tetratricopeptide repeat domain"/>
    <property type="match status" value="1"/>
</dbReference>
<dbReference type="Gene3D" id="6.10.140.2220">
    <property type="match status" value="1"/>
</dbReference>
<dbReference type="SUPFAM" id="SSF144232">
    <property type="entry name" value="HIT/MYND zinc finger-like"/>
    <property type="match status" value="1"/>
</dbReference>
<sequence length="308" mass="35027">MMSCAPVADDGVEACANCGKQGSGTVTLKNCTACRLVKYCGVDCQRAHRKQHKRACNQRVAELKDEQLYGQGHERPEGDFCPICTLPIELPVADHSMSFPCCTTTICKGCHMVAQKRRMYECAFCRAPFPKNDEEELALVRKRVSKKDPGAIMYHAHQYYHGVILQKDVLKAVELWTEAAELGSIEALFDLGNYYHSGAWVEKDDEKAVQLWSKAAMQGHAESRYQLGWIEGKRENHDRALRHFLISAKMGDTDSLETIKRLFMGGVATKEQYREALKGYQDAVEEWKSHDRDEAKKLPYYRSLHLME</sequence>
<evidence type="ECO:0000256" key="5">
    <source>
        <dbReference type="PROSITE-ProRule" id="PRU00134"/>
    </source>
</evidence>
<evidence type="ECO:0000313" key="7">
    <source>
        <dbReference type="EMBL" id="EJK65330.1"/>
    </source>
</evidence>
<keyword evidence="2 5" id="KW-0863">Zinc-finger</keyword>
<keyword evidence="3" id="KW-0862">Zinc</keyword>
<keyword evidence="8" id="KW-1185">Reference proteome</keyword>
<dbReference type="eggNOG" id="ENOG502SC8I">
    <property type="taxonomic scope" value="Eukaryota"/>
</dbReference>
<dbReference type="PANTHER" id="PTHR11102">
    <property type="entry name" value="SEL-1-LIKE PROTEIN"/>
    <property type="match status" value="1"/>
</dbReference>
<accession>K0SJ18</accession>
<dbReference type="Pfam" id="PF08238">
    <property type="entry name" value="Sel1"/>
    <property type="match status" value="3"/>
</dbReference>
<comment type="similarity">
    <text evidence="4">Belongs to the sel-1 family.</text>
</comment>
<dbReference type="EMBL" id="AGNL01015986">
    <property type="protein sequence ID" value="EJK65330.1"/>
    <property type="molecule type" value="Genomic_DNA"/>
</dbReference>
<organism evidence="7 8">
    <name type="scientific">Thalassiosira oceanica</name>
    <name type="common">Marine diatom</name>
    <dbReference type="NCBI Taxonomy" id="159749"/>
    <lineage>
        <taxon>Eukaryota</taxon>
        <taxon>Sar</taxon>
        <taxon>Stramenopiles</taxon>
        <taxon>Ochrophyta</taxon>
        <taxon>Bacillariophyta</taxon>
        <taxon>Coscinodiscophyceae</taxon>
        <taxon>Thalassiosirophycidae</taxon>
        <taxon>Thalassiosirales</taxon>
        <taxon>Thalassiosiraceae</taxon>
        <taxon>Thalassiosira</taxon>
    </lineage>
</organism>
<dbReference type="InterPro" id="IPR002893">
    <property type="entry name" value="Znf_MYND"/>
</dbReference>
<dbReference type="InterPro" id="IPR011990">
    <property type="entry name" value="TPR-like_helical_dom_sf"/>
</dbReference>
<dbReference type="SMART" id="SM00671">
    <property type="entry name" value="SEL1"/>
    <property type="match status" value="3"/>
</dbReference>
<keyword evidence="1" id="KW-0479">Metal-binding</keyword>
<evidence type="ECO:0000256" key="1">
    <source>
        <dbReference type="ARBA" id="ARBA00022723"/>
    </source>
</evidence>
<protein>
    <recommendedName>
        <fullName evidence="6">MYND-type domain-containing protein</fullName>
    </recommendedName>
</protein>
<dbReference type="GO" id="GO:0036503">
    <property type="term" value="P:ERAD pathway"/>
    <property type="evidence" value="ECO:0007669"/>
    <property type="project" value="TreeGrafter"/>
</dbReference>
<dbReference type="AlphaFoldDB" id="K0SJ18"/>
<evidence type="ECO:0000256" key="3">
    <source>
        <dbReference type="ARBA" id="ARBA00022833"/>
    </source>
</evidence>
<proteinExistence type="inferred from homology"/>
<reference evidence="7 8" key="1">
    <citation type="journal article" date="2012" name="Genome Biol.">
        <title>Genome and low-iron response of an oceanic diatom adapted to chronic iron limitation.</title>
        <authorList>
            <person name="Lommer M."/>
            <person name="Specht M."/>
            <person name="Roy A.S."/>
            <person name="Kraemer L."/>
            <person name="Andreson R."/>
            <person name="Gutowska M.A."/>
            <person name="Wolf J."/>
            <person name="Bergner S.V."/>
            <person name="Schilhabel M.B."/>
            <person name="Klostermeier U.C."/>
            <person name="Beiko R.G."/>
            <person name="Rosenstiel P."/>
            <person name="Hippler M."/>
            <person name="Laroche J."/>
        </authorList>
    </citation>
    <scope>NUCLEOTIDE SEQUENCE [LARGE SCALE GENOMIC DNA]</scope>
    <source>
        <strain evidence="7 8">CCMP1005</strain>
    </source>
</reference>
<dbReference type="OrthoDB" id="200229at2759"/>
<dbReference type="InterPro" id="IPR006597">
    <property type="entry name" value="Sel1-like"/>
</dbReference>
<feature type="domain" description="MYND-type" evidence="6">
    <location>
        <begin position="15"/>
        <end position="56"/>
    </location>
</feature>
<dbReference type="GO" id="GO:0005789">
    <property type="term" value="C:endoplasmic reticulum membrane"/>
    <property type="evidence" value="ECO:0007669"/>
    <property type="project" value="TreeGrafter"/>
</dbReference>
<evidence type="ECO:0000256" key="2">
    <source>
        <dbReference type="ARBA" id="ARBA00022771"/>
    </source>
</evidence>
<evidence type="ECO:0000313" key="8">
    <source>
        <dbReference type="Proteomes" id="UP000266841"/>
    </source>
</evidence>
<dbReference type="GO" id="GO:0008270">
    <property type="term" value="F:zinc ion binding"/>
    <property type="evidence" value="ECO:0007669"/>
    <property type="project" value="UniProtKB-KW"/>
</dbReference>
<comment type="caution">
    <text evidence="7">The sequence shown here is derived from an EMBL/GenBank/DDBJ whole genome shotgun (WGS) entry which is preliminary data.</text>
</comment>